<keyword evidence="9" id="KW-1185">Reference proteome</keyword>
<feature type="transmembrane region" description="Helical" evidence="5">
    <location>
        <begin position="6"/>
        <end position="28"/>
    </location>
</feature>
<dbReference type="HAMAP" id="MF_00445">
    <property type="entry name" value="NDH1_NuoN_1"/>
    <property type="match status" value="1"/>
</dbReference>
<dbReference type="InterPro" id="IPR010096">
    <property type="entry name" value="NADH-Q_OxRdtase_suN/2"/>
</dbReference>
<dbReference type="GO" id="GO:0042773">
    <property type="term" value="P:ATP synthesis coupled electron transport"/>
    <property type="evidence" value="ECO:0007669"/>
    <property type="project" value="InterPro"/>
</dbReference>
<feature type="transmembrane region" description="Helical" evidence="5">
    <location>
        <begin position="112"/>
        <end position="130"/>
    </location>
</feature>
<feature type="transmembrane region" description="Helical" evidence="5">
    <location>
        <begin position="40"/>
        <end position="61"/>
    </location>
</feature>
<keyword evidence="5" id="KW-0874">Quinone</keyword>
<keyword evidence="5" id="KW-0813">Transport</keyword>
<feature type="transmembrane region" description="Helical" evidence="5">
    <location>
        <begin position="243"/>
        <end position="264"/>
    </location>
</feature>
<evidence type="ECO:0000256" key="5">
    <source>
        <dbReference type="HAMAP-Rule" id="MF_00445"/>
    </source>
</evidence>
<comment type="function">
    <text evidence="5">NDH-1 shuttles electrons from NADH, via FMN and iron-sulfur (Fe-S) centers, to quinones in the respiratory chain. The immediate electron acceptor for the enzyme in this species is believed to be ubiquinone. Couples the redox reaction to proton translocation (for every two electrons transferred, four hydrogen ions are translocated across the cytoplasmic membrane), and thus conserves the redox energy in a proton gradient.</text>
</comment>
<evidence type="ECO:0000313" key="9">
    <source>
        <dbReference type="Proteomes" id="UP000267342"/>
    </source>
</evidence>
<dbReference type="InterPro" id="IPR001750">
    <property type="entry name" value="ND/Mrp_TM"/>
</dbReference>
<evidence type="ECO:0000256" key="6">
    <source>
        <dbReference type="RuleBase" id="RU000320"/>
    </source>
</evidence>
<dbReference type="PANTHER" id="PTHR22773">
    <property type="entry name" value="NADH DEHYDROGENASE"/>
    <property type="match status" value="1"/>
</dbReference>
<feature type="transmembrane region" description="Helical" evidence="5">
    <location>
        <begin position="166"/>
        <end position="187"/>
    </location>
</feature>
<dbReference type="NCBIfam" id="TIGR01770">
    <property type="entry name" value="NDH_I_N"/>
    <property type="match status" value="1"/>
</dbReference>
<proteinExistence type="inferred from homology"/>
<evidence type="ECO:0000256" key="3">
    <source>
        <dbReference type="ARBA" id="ARBA00022989"/>
    </source>
</evidence>
<dbReference type="AlphaFoldDB" id="A0A348HHU2"/>
<keyword evidence="3 5" id="KW-1133">Transmembrane helix</keyword>
<dbReference type="RefSeq" id="WP_027705211.1">
    <property type="nucleotide sequence ID" value="NZ_AP018933.1"/>
</dbReference>
<feature type="transmembrane region" description="Helical" evidence="5">
    <location>
        <begin position="301"/>
        <end position="322"/>
    </location>
</feature>
<comment type="similarity">
    <text evidence="5">Belongs to the complex I subunit 2 family.</text>
</comment>
<keyword evidence="5" id="KW-1003">Cell membrane</keyword>
<comment type="subcellular location">
    <subcellularLocation>
        <location evidence="5">Cell membrane</location>
        <topology evidence="5">Multi-pass membrane protein</topology>
    </subcellularLocation>
    <subcellularLocation>
        <location evidence="1">Endomembrane system</location>
        <topology evidence="1">Multi-pass membrane protein</topology>
    </subcellularLocation>
    <subcellularLocation>
        <location evidence="6">Membrane</location>
        <topology evidence="6">Multi-pass membrane protein</topology>
    </subcellularLocation>
</comment>
<dbReference type="EC" id="7.1.1.-" evidence="5"/>
<keyword evidence="4 5" id="KW-0472">Membrane</keyword>
<dbReference type="GO" id="GO:0050136">
    <property type="term" value="F:NADH dehydrogenase (quinone) (non-electrogenic) activity"/>
    <property type="evidence" value="ECO:0007669"/>
    <property type="project" value="UniProtKB-UniRule"/>
</dbReference>
<feature type="transmembrane region" description="Helical" evidence="5">
    <location>
        <begin position="334"/>
        <end position="359"/>
    </location>
</feature>
<feature type="transmembrane region" description="Helical" evidence="5">
    <location>
        <begin position="455"/>
        <end position="476"/>
    </location>
</feature>
<dbReference type="KEGG" id="zpl:ZBT109_2464"/>
<dbReference type="STRING" id="1123510.GCA_000620025_02124"/>
<name>A0A348HHU2_9GAMM</name>
<dbReference type="EMBL" id="AP018933">
    <property type="protein sequence ID" value="BBG31194.1"/>
    <property type="molecule type" value="Genomic_DNA"/>
</dbReference>
<dbReference type="Proteomes" id="UP000267342">
    <property type="component" value="Chromosome"/>
</dbReference>
<gene>
    <name evidence="5" type="primary">nuoN</name>
    <name evidence="8" type="ORF">ZBT109_2464</name>
</gene>
<dbReference type="NCBIfam" id="NF004439">
    <property type="entry name" value="PRK05777.1-1"/>
    <property type="match status" value="1"/>
</dbReference>
<dbReference type="GO" id="GO:0005886">
    <property type="term" value="C:plasma membrane"/>
    <property type="evidence" value="ECO:0007669"/>
    <property type="project" value="UniProtKB-SubCell"/>
</dbReference>
<reference evidence="8 9" key="1">
    <citation type="submission" date="2018-09" db="EMBL/GenBank/DDBJ databases">
        <title>Zymobacter palmae IAM14233 (=T109) whole genome analysis.</title>
        <authorList>
            <person name="Yanase H."/>
        </authorList>
    </citation>
    <scope>NUCLEOTIDE SEQUENCE [LARGE SCALE GENOMIC DNA]</scope>
    <source>
        <strain evidence="8 9">IAM14233</strain>
    </source>
</reference>
<keyword evidence="5" id="KW-0520">NAD</keyword>
<feature type="transmembrane region" description="Helical" evidence="5">
    <location>
        <begin position="207"/>
        <end position="231"/>
    </location>
</feature>
<evidence type="ECO:0000256" key="2">
    <source>
        <dbReference type="ARBA" id="ARBA00022692"/>
    </source>
</evidence>
<protein>
    <recommendedName>
        <fullName evidence="5">NADH-quinone oxidoreductase subunit N</fullName>
        <ecNumber evidence="5">7.1.1.-</ecNumber>
    </recommendedName>
    <alternativeName>
        <fullName evidence="5">NADH dehydrogenase I subunit N</fullName>
    </alternativeName>
    <alternativeName>
        <fullName evidence="5">NDH-1 subunit N</fullName>
    </alternativeName>
</protein>
<keyword evidence="2 5" id="KW-0812">Transmembrane</keyword>
<organism evidence="8 9">
    <name type="scientific">Zymobacter palmae</name>
    <dbReference type="NCBI Taxonomy" id="33074"/>
    <lineage>
        <taxon>Bacteria</taxon>
        <taxon>Pseudomonadati</taxon>
        <taxon>Pseudomonadota</taxon>
        <taxon>Gammaproteobacteria</taxon>
        <taxon>Oceanospirillales</taxon>
        <taxon>Halomonadaceae</taxon>
        <taxon>Zymobacter group</taxon>
        <taxon>Zymobacter</taxon>
    </lineage>
</organism>
<feature type="transmembrane region" description="Helical" evidence="5">
    <location>
        <begin position="136"/>
        <end position="154"/>
    </location>
</feature>
<comment type="catalytic activity">
    <reaction evidence="5">
        <text>a quinone + NADH + 5 H(+)(in) = a quinol + NAD(+) + 4 H(+)(out)</text>
        <dbReference type="Rhea" id="RHEA:57888"/>
        <dbReference type="ChEBI" id="CHEBI:15378"/>
        <dbReference type="ChEBI" id="CHEBI:24646"/>
        <dbReference type="ChEBI" id="CHEBI:57540"/>
        <dbReference type="ChEBI" id="CHEBI:57945"/>
        <dbReference type="ChEBI" id="CHEBI:132124"/>
    </reaction>
</comment>
<dbReference type="OrthoDB" id="9768329at2"/>
<dbReference type="GO" id="GO:0008137">
    <property type="term" value="F:NADH dehydrogenase (ubiquinone) activity"/>
    <property type="evidence" value="ECO:0007669"/>
    <property type="project" value="InterPro"/>
</dbReference>
<evidence type="ECO:0000313" key="8">
    <source>
        <dbReference type="EMBL" id="BBG31194.1"/>
    </source>
</evidence>
<feature type="transmembrane region" description="Helical" evidence="5">
    <location>
        <begin position="379"/>
        <end position="402"/>
    </location>
</feature>
<feature type="transmembrane region" description="Helical" evidence="5">
    <location>
        <begin position="81"/>
        <end position="100"/>
    </location>
</feature>
<keyword evidence="5 8" id="KW-0830">Ubiquinone</keyword>
<evidence type="ECO:0000256" key="4">
    <source>
        <dbReference type="ARBA" id="ARBA00023136"/>
    </source>
</evidence>
<comment type="subunit">
    <text evidence="5">NDH-1 is composed of 14 different subunits. Subunits NuoA, H, J, K, L, M, N constitute the membrane sector of the complex.</text>
</comment>
<sequence length="490" mass="53048">MNLTSTHLLAISPMIVTGLTVLVVMLVTAWRRSHAVSATLTAIGLALAFVATLWVGFGSVLPHGTHSLSVTPVMVVDRYSLIFTGMVLVGGFFCTLLGKTYFNRFDDHPDEFYMLLACSVMGAILLVSSVHMAAMFVGLELMSVPLYGMAAFTYRNRNSLEAGIKYMVLSALATTFLLFGMALLYAISGSLLFNEIGAQPSLLGSRWTTIAVGMMVIGLAFKLSVIPFHLWTPDVYEGAPMPVTAFLATVSKVAVFAALLRFMISAPVDRDILYKVLSGLAILSMLGGNLLALLQNNLKRIMGYSSIAHLGYLMIVVVALGWHSSPAVSSAEAAALYLGMYMLTALGAFAVMTLVTSPYDGSDYAQLYHYRGLFWRHPYQAAGLSLMMISMAGIPLTAGFVGKFYVVSVAVESHLWWLAMVLVLGSAIGLYYYLRVMITLFLPERTEEEGVGAERLKGASCALVTAFVVTTVVWILGLYPTPLMNLVGTF</sequence>
<feature type="transmembrane region" description="Helical" evidence="5">
    <location>
        <begin position="276"/>
        <end position="294"/>
    </location>
</feature>
<dbReference type="GO" id="GO:0048038">
    <property type="term" value="F:quinone binding"/>
    <property type="evidence" value="ECO:0007669"/>
    <property type="project" value="UniProtKB-KW"/>
</dbReference>
<feature type="domain" description="NADH:quinone oxidoreductase/Mrp antiporter transmembrane" evidence="7">
    <location>
        <begin position="131"/>
        <end position="428"/>
    </location>
</feature>
<dbReference type="Pfam" id="PF00361">
    <property type="entry name" value="Proton_antipo_M"/>
    <property type="match status" value="1"/>
</dbReference>
<evidence type="ECO:0000259" key="7">
    <source>
        <dbReference type="Pfam" id="PF00361"/>
    </source>
</evidence>
<evidence type="ECO:0000256" key="1">
    <source>
        <dbReference type="ARBA" id="ARBA00004127"/>
    </source>
</evidence>
<accession>A0A348HHU2</accession>
<dbReference type="GO" id="GO:0012505">
    <property type="term" value="C:endomembrane system"/>
    <property type="evidence" value="ECO:0007669"/>
    <property type="project" value="UniProtKB-SubCell"/>
</dbReference>
<feature type="transmembrane region" description="Helical" evidence="5">
    <location>
        <begin position="414"/>
        <end position="434"/>
    </location>
</feature>
<keyword evidence="5" id="KW-1278">Translocase</keyword>